<feature type="compositionally biased region" description="Basic and acidic residues" evidence="4">
    <location>
        <begin position="184"/>
        <end position="199"/>
    </location>
</feature>
<dbReference type="Proteomes" id="UP001150925">
    <property type="component" value="Unassembled WGS sequence"/>
</dbReference>
<comment type="caution">
    <text evidence="6">The sequence shown here is derived from an EMBL/GenBank/DDBJ whole genome shotgun (WGS) entry which is preliminary data.</text>
</comment>
<feature type="compositionally biased region" description="Basic and acidic residues" evidence="4">
    <location>
        <begin position="387"/>
        <end position="396"/>
    </location>
</feature>
<dbReference type="PRINTS" id="PR00503">
    <property type="entry name" value="BROMODOMAIN"/>
</dbReference>
<evidence type="ECO:0000256" key="4">
    <source>
        <dbReference type="SAM" id="MobiDB-lite"/>
    </source>
</evidence>
<protein>
    <recommendedName>
        <fullName evidence="5">Bromo domain-containing protein</fullName>
    </recommendedName>
</protein>
<feature type="compositionally biased region" description="Basic and acidic residues" evidence="4">
    <location>
        <begin position="363"/>
        <end position="377"/>
    </location>
</feature>
<dbReference type="InterPro" id="IPR001487">
    <property type="entry name" value="Bromodomain"/>
</dbReference>
<evidence type="ECO:0000313" key="6">
    <source>
        <dbReference type="EMBL" id="KAJ1958676.1"/>
    </source>
</evidence>
<dbReference type="OrthoDB" id="1742084at2759"/>
<dbReference type="Pfam" id="PF00439">
    <property type="entry name" value="Bromodomain"/>
    <property type="match status" value="1"/>
</dbReference>
<dbReference type="PROSITE" id="PS50014">
    <property type="entry name" value="BROMODOMAIN_2"/>
    <property type="match status" value="1"/>
</dbReference>
<feature type="coiled-coil region" evidence="3">
    <location>
        <begin position="99"/>
        <end position="126"/>
    </location>
</feature>
<accession>A0A9W8ANZ0</accession>
<evidence type="ECO:0000259" key="5">
    <source>
        <dbReference type="PROSITE" id="PS50014"/>
    </source>
</evidence>
<feature type="region of interest" description="Disordered" evidence="4">
    <location>
        <begin position="524"/>
        <end position="544"/>
    </location>
</feature>
<dbReference type="SMART" id="SM00297">
    <property type="entry name" value="BROMO"/>
    <property type="match status" value="1"/>
</dbReference>
<evidence type="ECO:0000313" key="7">
    <source>
        <dbReference type="Proteomes" id="UP001150925"/>
    </source>
</evidence>
<feature type="region of interest" description="Disordered" evidence="4">
    <location>
        <begin position="174"/>
        <end position="420"/>
    </location>
</feature>
<organism evidence="6 7">
    <name type="scientific">Dispira parvispora</name>
    <dbReference type="NCBI Taxonomy" id="1520584"/>
    <lineage>
        <taxon>Eukaryota</taxon>
        <taxon>Fungi</taxon>
        <taxon>Fungi incertae sedis</taxon>
        <taxon>Zoopagomycota</taxon>
        <taxon>Kickxellomycotina</taxon>
        <taxon>Dimargaritomycetes</taxon>
        <taxon>Dimargaritales</taxon>
        <taxon>Dimargaritaceae</taxon>
        <taxon>Dispira</taxon>
    </lineage>
</organism>
<dbReference type="PANTHER" id="PTHR15398">
    <property type="entry name" value="BROMODOMAIN-CONTAINING PROTEIN 8"/>
    <property type="match status" value="1"/>
</dbReference>
<evidence type="ECO:0000256" key="1">
    <source>
        <dbReference type="ARBA" id="ARBA00023117"/>
    </source>
</evidence>
<dbReference type="PANTHER" id="PTHR15398:SF4">
    <property type="entry name" value="BROMODOMAIN-CONTAINING PROTEIN 8 ISOFORM X1"/>
    <property type="match status" value="1"/>
</dbReference>
<keyword evidence="1 2" id="KW-0103">Bromodomain</keyword>
<dbReference type="SUPFAM" id="SSF47370">
    <property type="entry name" value="Bromodomain"/>
    <property type="match status" value="1"/>
</dbReference>
<proteinExistence type="predicted"/>
<evidence type="ECO:0000256" key="2">
    <source>
        <dbReference type="PROSITE-ProRule" id="PRU00035"/>
    </source>
</evidence>
<reference evidence="6" key="1">
    <citation type="submission" date="2022-07" db="EMBL/GenBank/DDBJ databases">
        <title>Phylogenomic reconstructions and comparative analyses of Kickxellomycotina fungi.</title>
        <authorList>
            <person name="Reynolds N.K."/>
            <person name="Stajich J.E."/>
            <person name="Barry K."/>
            <person name="Grigoriev I.V."/>
            <person name="Crous P."/>
            <person name="Smith M.E."/>
        </authorList>
    </citation>
    <scope>NUCLEOTIDE SEQUENCE</scope>
    <source>
        <strain evidence="6">RSA 1196</strain>
    </source>
</reference>
<sequence length="544" mass="60274">MTSTTTPGFFTTRNSLLLLYAVLRHGSTDWEKVAHATAESLLRIIPFSRRKSDTLEAALRNRLSAQACQNQYELLLEQLKPEAKSDGPIESDPEKWVAAKLRKQYIEELERQAQENREEFKRLVSDLTAIKRGQLPAGQVKRKIEHIVERRKRRKMDQGLGLIDARSAESIQSAALDTDLTTGSDREIQPKGESIKTEDVAFSPSPSLPATTSAHPSPGEHAEEKQELTNIKAEPMGEPMDIDSLPPPTDLAPKMSPEELSGGELGVSPVVADQTKEKPLSEPVESAVTEASVKVSPTKKALAMEHPDQPVALPSSATSTERASSEEPSEQHPEKTAESSVQETAESELETVTPEPESTEDLTGPKEEQSDETKSESSAESGPSEESAIKSEKFEESVEATSEEDEEEEEVLDPHEQEKKHKNWKKLIGMIWREIANHRAAGLFTQPIKAQDAPGYYDIIKKPIDLKAIRLRIRDDKLTTTDEFHRDILHMLVNALMYNSEDSEVYQMTLEMLDAAENDIETFKNSESFSNRPAGAAGAATSSN</sequence>
<dbReference type="Gene3D" id="1.20.920.10">
    <property type="entry name" value="Bromodomain-like"/>
    <property type="match status" value="1"/>
</dbReference>
<dbReference type="InterPro" id="IPR036427">
    <property type="entry name" value="Bromodomain-like_sf"/>
</dbReference>
<feature type="domain" description="Bromo" evidence="5">
    <location>
        <begin position="436"/>
        <end position="506"/>
    </location>
</feature>
<feature type="compositionally biased region" description="Basic and acidic residues" evidence="4">
    <location>
        <begin position="218"/>
        <end position="227"/>
    </location>
</feature>
<dbReference type="EMBL" id="JANBPY010001760">
    <property type="protein sequence ID" value="KAJ1958676.1"/>
    <property type="molecule type" value="Genomic_DNA"/>
</dbReference>
<evidence type="ECO:0000256" key="3">
    <source>
        <dbReference type="SAM" id="Coils"/>
    </source>
</evidence>
<dbReference type="GO" id="GO:0006325">
    <property type="term" value="P:chromatin organization"/>
    <property type="evidence" value="ECO:0007669"/>
    <property type="project" value="UniProtKB-ARBA"/>
</dbReference>
<feature type="compositionally biased region" description="Basic and acidic residues" evidence="4">
    <location>
        <begin position="323"/>
        <end position="337"/>
    </location>
</feature>
<feature type="compositionally biased region" description="Acidic residues" evidence="4">
    <location>
        <begin position="397"/>
        <end position="411"/>
    </location>
</feature>
<dbReference type="AlphaFoldDB" id="A0A9W8ANZ0"/>
<dbReference type="GO" id="GO:0035267">
    <property type="term" value="C:NuA4 histone acetyltransferase complex"/>
    <property type="evidence" value="ECO:0007669"/>
    <property type="project" value="TreeGrafter"/>
</dbReference>
<keyword evidence="7" id="KW-1185">Reference proteome</keyword>
<keyword evidence="3" id="KW-0175">Coiled coil</keyword>
<feature type="compositionally biased region" description="Polar residues" evidence="4">
    <location>
        <begin position="174"/>
        <end position="183"/>
    </location>
</feature>
<gene>
    <name evidence="6" type="ORF">IWQ62_004863</name>
</gene>
<name>A0A9W8ANZ0_9FUNG</name>
<feature type="compositionally biased region" description="Low complexity" evidence="4">
    <location>
        <begin position="203"/>
        <end position="217"/>
    </location>
</feature>